<dbReference type="AlphaFoldDB" id="A0A1T4M631"/>
<dbReference type="PANTHER" id="PTHR42895:SF1">
    <property type="entry name" value="IRON-SULFUR CLUSTER PROTEIN"/>
    <property type="match status" value="1"/>
</dbReference>
<protein>
    <submittedName>
        <fullName evidence="3">Uncharacterized protein</fullName>
    </submittedName>
</protein>
<dbReference type="InterPro" id="IPR042259">
    <property type="entry name" value="Raco-like_middle_sf"/>
</dbReference>
<evidence type="ECO:0000313" key="4">
    <source>
        <dbReference type="Proteomes" id="UP000189857"/>
    </source>
</evidence>
<feature type="domain" description="RACo C-terminal" evidence="1">
    <location>
        <begin position="197"/>
        <end position="324"/>
    </location>
</feature>
<gene>
    <name evidence="3" type="ORF">SAMN02745110_01124</name>
</gene>
<dbReference type="Pfam" id="PF14574">
    <property type="entry name" value="RACo_C_ter"/>
    <property type="match status" value="1"/>
</dbReference>
<dbReference type="InterPro" id="IPR027980">
    <property type="entry name" value="RACo_C"/>
</dbReference>
<accession>A0A1T4M631</accession>
<dbReference type="InterPro" id="IPR043129">
    <property type="entry name" value="ATPase_NBD"/>
</dbReference>
<dbReference type="EMBL" id="FUXA01000006">
    <property type="protein sequence ID" value="SJZ62238.1"/>
    <property type="molecule type" value="Genomic_DNA"/>
</dbReference>
<dbReference type="OrthoDB" id="9810588at2"/>
<dbReference type="SUPFAM" id="SSF53067">
    <property type="entry name" value="Actin-like ATPase domain"/>
    <property type="match status" value="1"/>
</dbReference>
<evidence type="ECO:0000259" key="1">
    <source>
        <dbReference type="Pfam" id="PF14574"/>
    </source>
</evidence>
<dbReference type="Gene3D" id="3.30.420.480">
    <property type="entry name" value="Domain of unknown function (DUF4445)"/>
    <property type="match status" value="1"/>
</dbReference>
<sequence>MDKKLFAAIDVGTTTVAVSLIDENNTVIIKDGFINPQVKFGSDVISRITLSERNDNLKMMKDLIIKSIEDSLRKMLGNEYTSDDLKFGIISANTVMASIILGKEITSLGKAPFTCPFTENEEITLLDKVPVKVLAGASAFIGGDSVIGAFYKFKTDKTELLIDMGTNGEMILSHEGRLTAISAACGPAFENSTRSTGIYGKTTISAISGLISTGELRRDLFLSDEFIKSGKDITISGVKIHLTEKIIREIQLAVAAIYASLIFLLEKSGIKVTDVDRLYVAGGFGFHMSLRDAENLGIIPSQLIDKTEISGNTSLLGSEMLINDCLKFGTDCKFGEYDIFRKSIVTFQPGGDKMYEDLFAGNMTFEKR</sequence>
<evidence type="ECO:0000313" key="3">
    <source>
        <dbReference type="EMBL" id="SJZ62238.1"/>
    </source>
</evidence>
<dbReference type="PANTHER" id="PTHR42895">
    <property type="entry name" value="IRON-SULFUR CLUSTER-BINDING PROTEIN-RELATED"/>
    <property type="match status" value="1"/>
</dbReference>
<dbReference type="RefSeq" id="WP_078786955.1">
    <property type="nucleotide sequence ID" value="NZ_FMTO01000004.1"/>
</dbReference>
<name>A0A1T4M631_9FIRM</name>
<keyword evidence="4" id="KW-1185">Reference proteome</keyword>
<organism evidence="3 4">
    <name type="scientific">Eubacterium ruminantium</name>
    <dbReference type="NCBI Taxonomy" id="42322"/>
    <lineage>
        <taxon>Bacteria</taxon>
        <taxon>Bacillati</taxon>
        <taxon>Bacillota</taxon>
        <taxon>Clostridia</taxon>
        <taxon>Eubacteriales</taxon>
        <taxon>Eubacteriaceae</taxon>
        <taxon>Eubacterium</taxon>
    </lineage>
</organism>
<feature type="domain" description="RACo-like middle region" evidence="2">
    <location>
        <begin position="8"/>
        <end position="149"/>
    </location>
</feature>
<evidence type="ECO:0000259" key="2">
    <source>
        <dbReference type="Pfam" id="PF17651"/>
    </source>
</evidence>
<proteinExistence type="predicted"/>
<dbReference type="InterPro" id="IPR052911">
    <property type="entry name" value="Corrinoid_activation_enz"/>
</dbReference>
<dbReference type="InterPro" id="IPR041414">
    <property type="entry name" value="Raco-like_middle"/>
</dbReference>
<reference evidence="3 4" key="1">
    <citation type="submission" date="2017-02" db="EMBL/GenBank/DDBJ databases">
        <authorList>
            <person name="Peterson S.W."/>
        </authorList>
    </citation>
    <scope>NUCLEOTIDE SEQUENCE [LARGE SCALE GENOMIC DNA]</scope>
    <source>
        <strain evidence="3 4">ATCC 17233</strain>
    </source>
</reference>
<dbReference type="Proteomes" id="UP000189857">
    <property type="component" value="Unassembled WGS sequence"/>
</dbReference>
<dbReference type="Pfam" id="PF17651">
    <property type="entry name" value="Raco_middle"/>
    <property type="match status" value="1"/>
</dbReference>